<name>A0ABC8UQJ7_9AQUA</name>
<protein>
    <submittedName>
        <fullName evidence="2">Uncharacterized protein</fullName>
    </submittedName>
</protein>
<evidence type="ECO:0000313" key="2">
    <source>
        <dbReference type="EMBL" id="CAK9183350.1"/>
    </source>
</evidence>
<feature type="region of interest" description="Disordered" evidence="1">
    <location>
        <begin position="1"/>
        <end position="66"/>
    </location>
</feature>
<organism evidence="2 3">
    <name type="scientific">Ilex paraguariensis</name>
    <name type="common">yerba mate</name>
    <dbReference type="NCBI Taxonomy" id="185542"/>
    <lineage>
        <taxon>Eukaryota</taxon>
        <taxon>Viridiplantae</taxon>
        <taxon>Streptophyta</taxon>
        <taxon>Embryophyta</taxon>
        <taxon>Tracheophyta</taxon>
        <taxon>Spermatophyta</taxon>
        <taxon>Magnoliopsida</taxon>
        <taxon>eudicotyledons</taxon>
        <taxon>Gunneridae</taxon>
        <taxon>Pentapetalae</taxon>
        <taxon>asterids</taxon>
        <taxon>campanulids</taxon>
        <taxon>Aquifoliales</taxon>
        <taxon>Aquifoliaceae</taxon>
        <taxon>Ilex</taxon>
    </lineage>
</organism>
<evidence type="ECO:0000256" key="1">
    <source>
        <dbReference type="SAM" id="MobiDB-lite"/>
    </source>
</evidence>
<dbReference type="EMBL" id="CAUOFW020008613">
    <property type="protein sequence ID" value="CAK9183350.1"/>
    <property type="molecule type" value="Genomic_DNA"/>
</dbReference>
<sequence>MVHSRSLGFTETLNNEEEEVQTHKRSRPDFGSNPIRPDQSRFDPDSASFKLAQTGSVIGPSGSAVQ</sequence>
<proteinExistence type="predicted"/>
<accession>A0ABC8UQJ7</accession>
<gene>
    <name evidence="2" type="ORF">ILEXP_LOCUS53613</name>
</gene>
<reference evidence="2 3" key="1">
    <citation type="submission" date="2024-02" db="EMBL/GenBank/DDBJ databases">
        <authorList>
            <person name="Vignale AGUSTIN F."/>
            <person name="Sosa J E."/>
            <person name="Modenutti C."/>
        </authorList>
    </citation>
    <scope>NUCLEOTIDE SEQUENCE [LARGE SCALE GENOMIC DNA]</scope>
</reference>
<dbReference type="AlphaFoldDB" id="A0ABC8UQJ7"/>
<keyword evidence="3" id="KW-1185">Reference proteome</keyword>
<comment type="caution">
    <text evidence="2">The sequence shown here is derived from an EMBL/GenBank/DDBJ whole genome shotgun (WGS) entry which is preliminary data.</text>
</comment>
<evidence type="ECO:0000313" key="3">
    <source>
        <dbReference type="Proteomes" id="UP001642360"/>
    </source>
</evidence>
<dbReference type="Proteomes" id="UP001642360">
    <property type="component" value="Unassembled WGS sequence"/>
</dbReference>